<keyword evidence="3" id="KW-1185">Reference proteome</keyword>
<evidence type="ECO:0000313" key="2">
    <source>
        <dbReference type="EMBL" id="KAK1754084.1"/>
    </source>
</evidence>
<feature type="compositionally biased region" description="Basic residues" evidence="1">
    <location>
        <begin position="87"/>
        <end position="97"/>
    </location>
</feature>
<dbReference type="EMBL" id="MU839836">
    <property type="protein sequence ID" value="KAK1754084.1"/>
    <property type="molecule type" value="Genomic_DNA"/>
</dbReference>
<comment type="caution">
    <text evidence="2">The sequence shown here is derived from an EMBL/GenBank/DDBJ whole genome shotgun (WGS) entry which is preliminary data.</text>
</comment>
<organism evidence="2 3">
    <name type="scientific">Echria macrotheca</name>
    <dbReference type="NCBI Taxonomy" id="438768"/>
    <lineage>
        <taxon>Eukaryota</taxon>
        <taxon>Fungi</taxon>
        <taxon>Dikarya</taxon>
        <taxon>Ascomycota</taxon>
        <taxon>Pezizomycotina</taxon>
        <taxon>Sordariomycetes</taxon>
        <taxon>Sordariomycetidae</taxon>
        <taxon>Sordariales</taxon>
        <taxon>Schizotheciaceae</taxon>
        <taxon>Echria</taxon>
    </lineage>
</organism>
<protein>
    <submittedName>
        <fullName evidence="2">Uncharacterized protein</fullName>
    </submittedName>
</protein>
<reference evidence="2" key="1">
    <citation type="submission" date="2023-06" db="EMBL/GenBank/DDBJ databases">
        <title>Genome-scale phylogeny and comparative genomics of the fungal order Sordariales.</title>
        <authorList>
            <consortium name="Lawrence Berkeley National Laboratory"/>
            <person name="Hensen N."/>
            <person name="Bonometti L."/>
            <person name="Westerberg I."/>
            <person name="Brannstrom I.O."/>
            <person name="Guillou S."/>
            <person name="Cros-Aarteil S."/>
            <person name="Calhoun S."/>
            <person name="Haridas S."/>
            <person name="Kuo A."/>
            <person name="Mondo S."/>
            <person name="Pangilinan J."/>
            <person name="Riley R."/>
            <person name="Labutti K."/>
            <person name="Andreopoulos B."/>
            <person name="Lipzen A."/>
            <person name="Chen C."/>
            <person name="Yanf M."/>
            <person name="Daum C."/>
            <person name="Ng V."/>
            <person name="Clum A."/>
            <person name="Steindorff A."/>
            <person name="Ohm R."/>
            <person name="Martin F."/>
            <person name="Silar P."/>
            <person name="Natvig D."/>
            <person name="Lalanne C."/>
            <person name="Gautier V."/>
            <person name="Ament-Velasquez S.L."/>
            <person name="Kruys A."/>
            <person name="Hutchinson M.I."/>
            <person name="Powell A.J."/>
            <person name="Barry K."/>
            <person name="Miller A.N."/>
            <person name="Grigoriev I.V."/>
            <person name="Debuchy R."/>
            <person name="Gladieux P."/>
            <person name="Thoren M.H."/>
            <person name="Johannesson H."/>
        </authorList>
    </citation>
    <scope>NUCLEOTIDE SEQUENCE</scope>
    <source>
        <strain evidence="2">PSN4</strain>
    </source>
</reference>
<proteinExistence type="predicted"/>
<evidence type="ECO:0000313" key="3">
    <source>
        <dbReference type="Proteomes" id="UP001239445"/>
    </source>
</evidence>
<name>A0AAJ0BB52_9PEZI</name>
<feature type="region of interest" description="Disordered" evidence="1">
    <location>
        <begin position="87"/>
        <end position="115"/>
    </location>
</feature>
<dbReference type="Proteomes" id="UP001239445">
    <property type="component" value="Unassembled WGS sequence"/>
</dbReference>
<accession>A0AAJ0BB52</accession>
<dbReference type="AlphaFoldDB" id="A0AAJ0BB52"/>
<sequence>MTRSAMTKLSVARPDDAEAVDDAIVFKPDIVLQLNRFRQNLRARNETDAQLSLCEQKRDELLSRYNEGVILAAAYERIMLDECPAYSRRRKQRKTRKSPAEQEDEKQWGRFSGAATSGSKLLPPLKGVARCWVKAAEGRAPDQLAHIRLAIE</sequence>
<evidence type="ECO:0000256" key="1">
    <source>
        <dbReference type="SAM" id="MobiDB-lite"/>
    </source>
</evidence>
<gene>
    <name evidence="2" type="ORF">QBC47DRAFT_403480</name>
</gene>